<accession>A0A9D2JMN1</accession>
<keyword evidence="1" id="KW-0812">Transmembrane</keyword>
<feature type="transmembrane region" description="Helical" evidence="1">
    <location>
        <begin position="37"/>
        <end position="59"/>
    </location>
</feature>
<dbReference type="EMBL" id="DXBJ01000005">
    <property type="protein sequence ID" value="HIZ57105.1"/>
    <property type="molecule type" value="Genomic_DNA"/>
</dbReference>
<evidence type="ECO:0000259" key="2">
    <source>
        <dbReference type="Pfam" id="PF02557"/>
    </source>
</evidence>
<evidence type="ECO:0000313" key="4">
    <source>
        <dbReference type="Proteomes" id="UP000824065"/>
    </source>
</evidence>
<dbReference type="InterPro" id="IPR052179">
    <property type="entry name" value="DD-CPase-like"/>
</dbReference>
<dbReference type="GO" id="GO:0008233">
    <property type="term" value="F:peptidase activity"/>
    <property type="evidence" value="ECO:0007669"/>
    <property type="project" value="InterPro"/>
</dbReference>
<dbReference type="PANTHER" id="PTHR34385">
    <property type="entry name" value="D-ALANYL-D-ALANINE CARBOXYPEPTIDASE"/>
    <property type="match status" value="1"/>
</dbReference>
<dbReference type="GO" id="GO:0006508">
    <property type="term" value="P:proteolysis"/>
    <property type="evidence" value="ECO:0007669"/>
    <property type="project" value="InterPro"/>
</dbReference>
<dbReference type="InterPro" id="IPR003709">
    <property type="entry name" value="VanY-like_core_dom"/>
</dbReference>
<dbReference type="Pfam" id="PF02557">
    <property type="entry name" value="VanY"/>
    <property type="match status" value="1"/>
</dbReference>
<organism evidence="3 4">
    <name type="scientific">Candidatus Faecalibacterium gallistercoris</name>
    <dbReference type="NCBI Taxonomy" id="2838579"/>
    <lineage>
        <taxon>Bacteria</taxon>
        <taxon>Bacillati</taxon>
        <taxon>Bacillota</taxon>
        <taxon>Clostridia</taxon>
        <taxon>Eubacteriales</taxon>
        <taxon>Oscillospiraceae</taxon>
        <taxon>Faecalibacterium</taxon>
    </lineage>
</organism>
<protein>
    <submittedName>
        <fullName evidence="3">M15 family metallopeptidase</fullName>
    </submittedName>
</protein>
<dbReference type="InterPro" id="IPR058193">
    <property type="entry name" value="VanY/YodJ_core_dom"/>
</dbReference>
<keyword evidence="1" id="KW-0472">Membrane</keyword>
<comment type="caution">
    <text evidence="3">The sequence shown here is derived from an EMBL/GenBank/DDBJ whole genome shotgun (WGS) entry which is preliminary data.</text>
</comment>
<evidence type="ECO:0000313" key="3">
    <source>
        <dbReference type="EMBL" id="HIZ57105.1"/>
    </source>
</evidence>
<dbReference type="AlphaFoldDB" id="A0A9D2JMN1"/>
<keyword evidence="1" id="KW-1133">Transmembrane helix</keyword>
<reference evidence="3" key="2">
    <citation type="submission" date="2021-04" db="EMBL/GenBank/DDBJ databases">
        <authorList>
            <person name="Gilroy R."/>
        </authorList>
    </citation>
    <scope>NUCLEOTIDE SEQUENCE</scope>
    <source>
        <strain evidence="3">ChiBcec16-3735</strain>
    </source>
</reference>
<dbReference type="SUPFAM" id="SSF55166">
    <property type="entry name" value="Hedgehog/DD-peptidase"/>
    <property type="match status" value="1"/>
</dbReference>
<dbReference type="InterPro" id="IPR009045">
    <property type="entry name" value="Zn_M74/Hedgehog-like"/>
</dbReference>
<reference evidence="3" key="1">
    <citation type="journal article" date="2021" name="PeerJ">
        <title>Extensive microbial diversity within the chicken gut microbiome revealed by metagenomics and culture.</title>
        <authorList>
            <person name="Gilroy R."/>
            <person name="Ravi A."/>
            <person name="Getino M."/>
            <person name="Pursley I."/>
            <person name="Horton D.L."/>
            <person name="Alikhan N.F."/>
            <person name="Baker D."/>
            <person name="Gharbi K."/>
            <person name="Hall N."/>
            <person name="Watson M."/>
            <person name="Adriaenssens E.M."/>
            <person name="Foster-Nyarko E."/>
            <person name="Jarju S."/>
            <person name="Secka A."/>
            <person name="Antonio M."/>
            <person name="Oren A."/>
            <person name="Chaudhuri R.R."/>
            <person name="La Ragione R."/>
            <person name="Hildebrand F."/>
            <person name="Pallen M.J."/>
        </authorList>
    </citation>
    <scope>NUCLEOTIDE SEQUENCE</scope>
    <source>
        <strain evidence="3">ChiBcec16-3735</strain>
    </source>
</reference>
<dbReference type="CDD" id="cd14852">
    <property type="entry name" value="LD-carboxypeptidase"/>
    <property type="match status" value="1"/>
</dbReference>
<dbReference type="Gene3D" id="3.30.1380.10">
    <property type="match status" value="1"/>
</dbReference>
<proteinExistence type="predicted"/>
<dbReference type="PANTHER" id="PTHR34385:SF1">
    <property type="entry name" value="PEPTIDOGLYCAN L-ALANYL-D-GLUTAMATE ENDOPEPTIDASE CWLK"/>
    <property type="match status" value="1"/>
</dbReference>
<feature type="domain" description="D-alanyl-D-alanine carboxypeptidase-like core" evidence="2">
    <location>
        <begin position="117"/>
        <end position="253"/>
    </location>
</feature>
<evidence type="ECO:0000256" key="1">
    <source>
        <dbReference type="SAM" id="Phobius"/>
    </source>
</evidence>
<dbReference type="Proteomes" id="UP000824065">
    <property type="component" value="Unassembled WGS sequence"/>
</dbReference>
<sequence>MEQQQNQRPAPAGRPRLTREQWLARRRRKRLRLLRNWVLFLSACGMAVGLMTGLILWLLPRAGALLGGSQQFEAPSYDLSGYVCDPSDPYLVLVNNNLPLSADPAPALAVADDATGQQLEQAAADAYRAMADAAGQVGIRLTLEGGYQTAEQAKQDFDARKQGYLDGGMDDAQADARAASIVPRPGCNERVTGLAALILAEGYDTLDTGFANTDAFRWLSAYAADYGFILRWPEDRQAATGMVFQPWHWRYVGVENARAIAASGLSLEEFLAVNQLV</sequence>
<name>A0A9D2JMN1_9FIRM</name>
<gene>
    <name evidence="3" type="ORF">H9725_00730</name>
</gene>